<proteinExistence type="predicted"/>
<dbReference type="RefSeq" id="WP_212786707.1">
    <property type="nucleotide sequence ID" value="NZ_AP019536.1"/>
</dbReference>
<keyword evidence="1" id="KW-0472">Membrane</keyword>
<protein>
    <submittedName>
        <fullName evidence="3">Uncharacterized protein</fullName>
    </submittedName>
</protein>
<keyword evidence="2" id="KW-0732">Signal</keyword>
<feature type="chain" id="PRO_5042996514" evidence="2">
    <location>
        <begin position="24"/>
        <end position="205"/>
    </location>
</feature>
<evidence type="ECO:0000256" key="2">
    <source>
        <dbReference type="SAM" id="SignalP"/>
    </source>
</evidence>
<sequence length="205" mass="21731">MKGIKLMWGGALCLAAFSGTAWAQDQAAELPLLSSEYVKDYESFKLAANETDVLVKRPENTSPVLKQPEFESPMFTGTKMHQYLGLATVGAAAATFLTHFHPCEGPNCGPQPPRKTHGAHANLGRATAILAAATVATGLLYHWDDFHAEDGVSDPDNLHVILGATGAALMAYAINKSARSTVPTSHAAMAELGALSMVVAIKLTW</sequence>
<gene>
    <name evidence="3" type="ORF">FGKAn22_08040</name>
</gene>
<evidence type="ECO:0000256" key="1">
    <source>
        <dbReference type="SAM" id="Phobius"/>
    </source>
</evidence>
<dbReference type="EMBL" id="AP019536">
    <property type="protein sequence ID" value="BBI99111.1"/>
    <property type="molecule type" value="Genomic_DNA"/>
</dbReference>
<feature type="signal peptide" evidence="2">
    <location>
        <begin position="1"/>
        <end position="23"/>
    </location>
</feature>
<reference evidence="3 4" key="1">
    <citation type="submission" date="2019-03" db="EMBL/GenBank/DDBJ databases">
        <title>Complete genome sequence of Ferrigenium kumadai strain An22, a microaerophilic iron-oxidizing bacterium isolated from a paddy field soil.</title>
        <authorList>
            <person name="Watanabe T."/>
            <person name="Asakawa S."/>
        </authorList>
    </citation>
    <scope>NUCLEOTIDE SEQUENCE [LARGE SCALE GENOMIC DNA]</scope>
    <source>
        <strain evidence="3 4">An22</strain>
    </source>
</reference>
<accession>A0AAN1W009</accession>
<keyword evidence="1" id="KW-0812">Transmembrane</keyword>
<dbReference type="Gene3D" id="1.20.120.1770">
    <property type="match status" value="1"/>
</dbReference>
<feature type="transmembrane region" description="Helical" evidence="1">
    <location>
        <begin position="158"/>
        <end position="175"/>
    </location>
</feature>
<name>A0AAN1W009_9PROT</name>
<organism evidence="3 4">
    <name type="scientific">Ferrigenium kumadai</name>
    <dbReference type="NCBI Taxonomy" id="1682490"/>
    <lineage>
        <taxon>Bacteria</taxon>
        <taxon>Pseudomonadati</taxon>
        <taxon>Pseudomonadota</taxon>
        <taxon>Betaproteobacteria</taxon>
        <taxon>Nitrosomonadales</taxon>
        <taxon>Gallionellaceae</taxon>
        <taxon>Ferrigenium</taxon>
    </lineage>
</organism>
<keyword evidence="4" id="KW-1185">Reference proteome</keyword>
<dbReference type="AlphaFoldDB" id="A0AAN1W009"/>
<evidence type="ECO:0000313" key="3">
    <source>
        <dbReference type="EMBL" id="BBI99111.1"/>
    </source>
</evidence>
<feature type="transmembrane region" description="Helical" evidence="1">
    <location>
        <begin position="123"/>
        <end position="143"/>
    </location>
</feature>
<evidence type="ECO:0000313" key="4">
    <source>
        <dbReference type="Proteomes" id="UP001319121"/>
    </source>
</evidence>
<dbReference type="KEGG" id="fku:FGKAn22_08040"/>
<dbReference type="Proteomes" id="UP001319121">
    <property type="component" value="Chromosome"/>
</dbReference>
<keyword evidence="1" id="KW-1133">Transmembrane helix</keyword>